<dbReference type="SUPFAM" id="SSF48464">
    <property type="entry name" value="ENTH/VHS domain"/>
    <property type="match status" value="1"/>
</dbReference>
<dbReference type="AlphaFoldDB" id="A0A1Q3A8G5"/>
<protein>
    <recommendedName>
        <fullName evidence="3">Class E vacuolar protein-sorting machinery protein HSE1</fullName>
    </recommendedName>
    <alternativeName>
        <fullName evidence="4">Class E vacuolar protein-sorting machinery protein hse1</fullName>
    </alternativeName>
</protein>
<reference evidence="12 13" key="1">
    <citation type="submission" date="2016-08" db="EMBL/GenBank/DDBJ databases">
        <title>Draft genome sequence of allopolyploid Zygosaccharomyces rouxii.</title>
        <authorList>
            <person name="Watanabe J."/>
            <person name="Uehara K."/>
            <person name="Mogi Y."/>
            <person name="Tsukioka Y."/>
        </authorList>
    </citation>
    <scope>NUCLEOTIDE SEQUENCE [LARGE SCALE GENOMIC DNA]</scope>
    <source>
        <strain evidence="12 13">NBRC 110957</strain>
    </source>
</reference>
<feature type="compositionally biased region" description="Low complexity" evidence="9">
    <location>
        <begin position="218"/>
        <end position="237"/>
    </location>
</feature>
<evidence type="ECO:0000256" key="2">
    <source>
        <dbReference type="ARBA" id="ARBA00009666"/>
    </source>
</evidence>
<evidence type="ECO:0000256" key="9">
    <source>
        <dbReference type="SAM" id="MobiDB-lite"/>
    </source>
</evidence>
<dbReference type="SMART" id="SM00326">
    <property type="entry name" value="SH3"/>
    <property type="match status" value="1"/>
</dbReference>
<dbReference type="SMART" id="SM00288">
    <property type="entry name" value="VHS"/>
    <property type="match status" value="1"/>
</dbReference>
<keyword evidence="6" id="KW-0967">Endosome</keyword>
<dbReference type="Pfam" id="PF00018">
    <property type="entry name" value="SH3_1"/>
    <property type="match status" value="1"/>
</dbReference>
<organism evidence="12 13">
    <name type="scientific">Zygosaccharomyces rouxii</name>
    <dbReference type="NCBI Taxonomy" id="4956"/>
    <lineage>
        <taxon>Eukaryota</taxon>
        <taxon>Fungi</taxon>
        <taxon>Dikarya</taxon>
        <taxon>Ascomycota</taxon>
        <taxon>Saccharomycotina</taxon>
        <taxon>Saccharomycetes</taxon>
        <taxon>Saccharomycetales</taxon>
        <taxon>Saccharomycetaceae</taxon>
        <taxon>Zygosaccharomyces</taxon>
    </lineage>
</organism>
<evidence type="ECO:0000313" key="13">
    <source>
        <dbReference type="Proteomes" id="UP000187013"/>
    </source>
</evidence>
<dbReference type="PROSITE" id="PS50002">
    <property type="entry name" value="SH3"/>
    <property type="match status" value="1"/>
</dbReference>
<dbReference type="GO" id="GO:0043328">
    <property type="term" value="P:protein transport to vacuole involved in ubiquitin-dependent protein catabolic process via the multivesicular body sorting pathway"/>
    <property type="evidence" value="ECO:0007669"/>
    <property type="project" value="TreeGrafter"/>
</dbReference>
<dbReference type="Gene3D" id="1.20.5.1940">
    <property type="match status" value="1"/>
</dbReference>
<dbReference type="FunFam" id="2.30.30.40:FF:000072">
    <property type="entry name" value="Unconventional Myosin IB"/>
    <property type="match status" value="1"/>
</dbReference>
<dbReference type="CDD" id="cd11805">
    <property type="entry name" value="SH3_GRB2_like_C"/>
    <property type="match status" value="1"/>
</dbReference>
<dbReference type="PRINTS" id="PR00452">
    <property type="entry name" value="SH3DOMAIN"/>
</dbReference>
<name>A0A1Q3A8G5_ZYGRO</name>
<dbReference type="Pfam" id="PF00790">
    <property type="entry name" value="VHS"/>
    <property type="match status" value="1"/>
</dbReference>
<dbReference type="Gene3D" id="2.30.30.40">
    <property type="entry name" value="SH3 Domains"/>
    <property type="match status" value="1"/>
</dbReference>
<proteinExistence type="inferred from homology"/>
<dbReference type="EMBL" id="BDGX01000033">
    <property type="protein sequence ID" value="GAV52056.1"/>
    <property type="molecule type" value="Genomic_DNA"/>
</dbReference>
<evidence type="ECO:0000256" key="8">
    <source>
        <dbReference type="SAM" id="Coils"/>
    </source>
</evidence>
<dbReference type="SUPFAM" id="SSF50044">
    <property type="entry name" value="SH3-domain"/>
    <property type="match status" value="1"/>
</dbReference>
<dbReference type="PANTHER" id="PTHR45929">
    <property type="entry name" value="JAK PATHWAY SIGNAL TRANSDUCTION ADAPTOR MOLECULE"/>
    <property type="match status" value="1"/>
</dbReference>
<dbReference type="Gene3D" id="1.25.40.90">
    <property type="match status" value="1"/>
</dbReference>
<dbReference type="InterPro" id="IPR036028">
    <property type="entry name" value="SH3-like_dom_sf"/>
</dbReference>
<evidence type="ECO:0000259" key="10">
    <source>
        <dbReference type="PROSITE" id="PS50002"/>
    </source>
</evidence>
<evidence type="ECO:0000256" key="5">
    <source>
        <dbReference type="ARBA" id="ARBA00022443"/>
    </source>
</evidence>
<evidence type="ECO:0000256" key="6">
    <source>
        <dbReference type="ARBA" id="ARBA00022753"/>
    </source>
</evidence>
<dbReference type="InterPro" id="IPR002014">
    <property type="entry name" value="VHS_dom"/>
</dbReference>
<gene>
    <name evidence="12" type="ORF">ZYGR_0AG00470</name>
</gene>
<keyword evidence="8" id="KW-0175">Coiled coil</keyword>
<dbReference type="Proteomes" id="UP000187013">
    <property type="component" value="Unassembled WGS sequence"/>
</dbReference>
<sequence>MLNRAQGSIGSRLTTMGNIKKAVLKATDAKLTSDNWQYILDVCDLVSEDPEDGGKEAMELVESRLSQSDANVILRTLSLITSLAENCGSRLQQLIASKDFTGKLYGLVKDRSVHVTVKTEVVSVVRQLSVSFKRDPSLKYMNDLYVKITKNYPQLLQDDQPNVPGKYEMSYQSKLKEDRDLEEALRLSLLSHQEQQRQKQLKVGQAEQVSPSTTASMAPTVSQVPPQQAQQRPQSPSLTAATPPKRVRALYDLASNEPDELAFKKGDVIVVLEQVYRDWWRGSLHGSIGIFPLNYVTPVAEPTQDEIWQEQAKEEQLLSQKQKVDQLYYKMTESSGHGEDPTQDPSVNELYGSVTPLRPEVAKLIGKHARKREELLSLRQVLANAEATYNQLLDRATNVYTSPSIQPPPRSNQRPPPNHIMPYPNE</sequence>
<dbReference type="GO" id="GO:0010008">
    <property type="term" value="C:endosome membrane"/>
    <property type="evidence" value="ECO:0007669"/>
    <property type="project" value="UniProtKB-SubCell"/>
</dbReference>
<dbReference type="OrthoDB" id="10255964at2759"/>
<feature type="compositionally biased region" description="Polar residues" evidence="9">
    <location>
        <begin position="207"/>
        <end position="217"/>
    </location>
</feature>
<feature type="region of interest" description="Disordered" evidence="9">
    <location>
        <begin position="198"/>
        <end position="244"/>
    </location>
</feature>
<feature type="compositionally biased region" description="Pro residues" evidence="9">
    <location>
        <begin position="405"/>
        <end position="426"/>
    </location>
</feature>
<accession>A0A1Q3A8G5</accession>
<comment type="caution">
    <text evidence="12">The sequence shown here is derived from an EMBL/GenBank/DDBJ whole genome shotgun (WGS) entry which is preliminary data.</text>
</comment>
<dbReference type="PANTHER" id="PTHR45929:SF3">
    <property type="entry name" value="JAK PATHWAY SIGNAL TRANSDUCTION ADAPTOR MOLECULE"/>
    <property type="match status" value="1"/>
</dbReference>
<dbReference type="PRINTS" id="PR01887">
    <property type="entry name" value="SPECTRNALPHA"/>
</dbReference>
<dbReference type="GO" id="GO:0043130">
    <property type="term" value="F:ubiquitin binding"/>
    <property type="evidence" value="ECO:0007669"/>
    <property type="project" value="InterPro"/>
</dbReference>
<evidence type="ECO:0000256" key="3">
    <source>
        <dbReference type="ARBA" id="ARBA00017923"/>
    </source>
</evidence>
<evidence type="ECO:0000313" key="12">
    <source>
        <dbReference type="EMBL" id="GAV52056.1"/>
    </source>
</evidence>
<feature type="region of interest" description="Disordered" evidence="9">
    <location>
        <begin position="399"/>
        <end position="426"/>
    </location>
</feature>
<feature type="coiled-coil region" evidence="8">
    <location>
        <begin position="368"/>
        <end position="395"/>
    </location>
</feature>
<feature type="domain" description="VHS" evidence="11">
    <location>
        <begin position="26"/>
        <end position="150"/>
    </location>
</feature>
<dbReference type="GO" id="GO:0033565">
    <property type="term" value="C:ESCRT-0 complex"/>
    <property type="evidence" value="ECO:0007669"/>
    <property type="project" value="TreeGrafter"/>
</dbReference>
<dbReference type="PROSITE" id="PS50179">
    <property type="entry name" value="VHS"/>
    <property type="match status" value="1"/>
</dbReference>
<comment type="similarity">
    <text evidence="2">Belongs to the STAM family.</text>
</comment>
<dbReference type="InterPro" id="IPR050670">
    <property type="entry name" value="STAM"/>
</dbReference>
<evidence type="ECO:0000256" key="4">
    <source>
        <dbReference type="ARBA" id="ARBA00018978"/>
    </source>
</evidence>
<feature type="domain" description="SH3" evidence="10">
    <location>
        <begin position="242"/>
        <end position="301"/>
    </location>
</feature>
<dbReference type="CDD" id="cd16978">
    <property type="entry name" value="VHS_HSE1"/>
    <property type="match status" value="1"/>
</dbReference>
<dbReference type="InterPro" id="IPR008942">
    <property type="entry name" value="ENTH_VHS"/>
</dbReference>
<evidence type="ECO:0000256" key="1">
    <source>
        <dbReference type="ARBA" id="ARBA00004125"/>
    </source>
</evidence>
<dbReference type="InterPro" id="IPR001452">
    <property type="entry name" value="SH3_domain"/>
</dbReference>
<comment type="subcellular location">
    <subcellularLocation>
        <location evidence="1">Endosome membrane</location>
        <topology evidence="1">Peripheral membrane protein</topology>
        <orientation evidence="1">Cytoplasmic side</orientation>
    </subcellularLocation>
</comment>
<keyword evidence="5 7" id="KW-0728">SH3 domain</keyword>
<evidence type="ECO:0000256" key="7">
    <source>
        <dbReference type="PROSITE-ProRule" id="PRU00192"/>
    </source>
</evidence>
<evidence type="ECO:0000259" key="11">
    <source>
        <dbReference type="PROSITE" id="PS50179"/>
    </source>
</evidence>
<dbReference type="GO" id="GO:0035091">
    <property type="term" value="F:phosphatidylinositol binding"/>
    <property type="evidence" value="ECO:0007669"/>
    <property type="project" value="InterPro"/>
</dbReference>